<dbReference type="Pfam" id="PF03466">
    <property type="entry name" value="LysR_substrate"/>
    <property type="match status" value="1"/>
</dbReference>
<organism evidence="6 7">
    <name type="scientific">Parasedimentitalea marina</name>
    <dbReference type="NCBI Taxonomy" id="2483033"/>
    <lineage>
        <taxon>Bacteria</taxon>
        <taxon>Pseudomonadati</taxon>
        <taxon>Pseudomonadota</taxon>
        <taxon>Alphaproteobacteria</taxon>
        <taxon>Rhodobacterales</taxon>
        <taxon>Paracoccaceae</taxon>
        <taxon>Parasedimentitalea</taxon>
    </lineage>
</organism>
<keyword evidence="4" id="KW-0804">Transcription</keyword>
<gene>
    <name evidence="6" type="ORF">EBB79_14855</name>
</gene>
<dbReference type="Gene3D" id="1.10.10.10">
    <property type="entry name" value="Winged helix-like DNA-binding domain superfamily/Winged helix DNA-binding domain"/>
    <property type="match status" value="1"/>
</dbReference>
<evidence type="ECO:0000256" key="2">
    <source>
        <dbReference type="ARBA" id="ARBA00023015"/>
    </source>
</evidence>
<evidence type="ECO:0000313" key="7">
    <source>
        <dbReference type="Proteomes" id="UP000283063"/>
    </source>
</evidence>
<evidence type="ECO:0000313" key="6">
    <source>
        <dbReference type="EMBL" id="AZV79021.1"/>
    </source>
</evidence>
<reference evidence="6 7" key="1">
    <citation type="submission" date="2018-10" db="EMBL/GenBank/DDBJ databases">
        <title>Parasedimentitalea marina sp. nov., a psychrophilic bacterium isolated from deep seawater of the New Britain Trench.</title>
        <authorList>
            <person name="Cao J."/>
        </authorList>
    </citation>
    <scope>NUCLEOTIDE SEQUENCE [LARGE SCALE GENOMIC DNA]</scope>
    <source>
        <strain evidence="6 7">W43</strain>
    </source>
</reference>
<evidence type="ECO:0000256" key="1">
    <source>
        <dbReference type="ARBA" id="ARBA00009437"/>
    </source>
</evidence>
<dbReference type="GO" id="GO:0003677">
    <property type="term" value="F:DNA binding"/>
    <property type="evidence" value="ECO:0007669"/>
    <property type="project" value="UniProtKB-KW"/>
</dbReference>
<proteinExistence type="inferred from homology"/>
<name>A0A3T0N4W2_9RHOB</name>
<keyword evidence="2" id="KW-0805">Transcription regulation</keyword>
<dbReference type="Proteomes" id="UP000283063">
    <property type="component" value="Chromosome"/>
</dbReference>
<dbReference type="CDD" id="cd08422">
    <property type="entry name" value="PBP2_CrgA_like"/>
    <property type="match status" value="1"/>
</dbReference>
<protein>
    <submittedName>
        <fullName evidence="6">LysR family transcriptional regulator</fullName>
    </submittedName>
</protein>
<dbReference type="InterPro" id="IPR036388">
    <property type="entry name" value="WH-like_DNA-bd_sf"/>
</dbReference>
<keyword evidence="3" id="KW-0238">DNA-binding</keyword>
<dbReference type="EMBL" id="CP033219">
    <property type="protein sequence ID" value="AZV79021.1"/>
    <property type="molecule type" value="Genomic_DNA"/>
</dbReference>
<dbReference type="KEGG" id="sedi:EBB79_14855"/>
<dbReference type="AlphaFoldDB" id="A0A3T0N4W2"/>
<dbReference type="GO" id="GO:0003700">
    <property type="term" value="F:DNA-binding transcription factor activity"/>
    <property type="evidence" value="ECO:0007669"/>
    <property type="project" value="InterPro"/>
</dbReference>
<dbReference type="PANTHER" id="PTHR30537">
    <property type="entry name" value="HTH-TYPE TRANSCRIPTIONAL REGULATOR"/>
    <property type="match status" value="1"/>
</dbReference>
<dbReference type="RefSeq" id="WP_127749573.1">
    <property type="nucleotide sequence ID" value="NZ_CP033219.1"/>
</dbReference>
<sequence>MLLENLNMFLRIVEKGGLAAAGRELGMAPATVTERLVTLESHYGARLLTRTTRSISLTDEGRELIVGARRILAEAEETEARIKLGAEGLSGSIKIAAPHDLGCNHLAPMLDSFIDEHREISIDLSLDDGNIDLVAQGIDLAVRYGSLSDSTMKSRKIHDNRRLVCAAPDYLKRNGTPLHPEDLAHHNCIIMRFGAKTIQDWAFVIDSRQHVLRVNGNRISNNGDLVRRWCIAGQGIVLKSEWDLKADLSAGKLVSVLEDYAPEPNSLNMVYPSGAVQPKRVRALMDHIAKAYHQKF</sequence>
<accession>A0A3T0N4W2</accession>
<evidence type="ECO:0000259" key="5">
    <source>
        <dbReference type="PROSITE" id="PS50931"/>
    </source>
</evidence>
<keyword evidence="7" id="KW-1185">Reference proteome</keyword>
<comment type="similarity">
    <text evidence="1">Belongs to the LysR transcriptional regulatory family.</text>
</comment>
<dbReference type="FunFam" id="1.10.10.10:FF:000001">
    <property type="entry name" value="LysR family transcriptional regulator"/>
    <property type="match status" value="1"/>
</dbReference>
<dbReference type="PROSITE" id="PS50931">
    <property type="entry name" value="HTH_LYSR"/>
    <property type="match status" value="1"/>
</dbReference>
<dbReference type="SUPFAM" id="SSF53850">
    <property type="entry name" value="Periplasmic binding protein-like II"/>
    <property type="match status" value="1"/>
</dbReference>
<dbReference type="PANTHER" id="PTHR30537:SF5">
    <property type="entry name" value="HTH-TYPE TRANSCRIPTIONAL ACTIVATOR TTDR-RELATED"/>
    <property type="match status" value="1"/>
</dbReference>
<dbReference type="InterPro" id="IPR000847">
    <property type="entry name" value="LysR_HTH_N"/>
</dbReference>
<dbReference type="SUPFAM" id="SSF46785">
    <property type="entry name" value="Winged helix' DNA-binding domain"/>
    <property type="match status" value="1"/>
</dbReference>
<evidence type="ECO:0000256" key="3">
    <source>
        <dbReference type="ARBA" id="ARBA00023125"/>
    </source>
</evidence>
<dbReference type="Pfam" id="PF00126">
    <property type="entry name" value="HTH_1"/>
    <property type="match status" value="1"/>
</dbReference>
<feature type="domain" description="HTH lysR-type" evidence="5">
    <location>
        <begin position="1"/>
        <end position="58"/>
    </location>
</feature>
<dbReference type="FunFam" id="3.40.190.290:FF:000001">
    <property type="entry name" value="Transcriptional regulator, LysR family"/>
    <property type="match status" value="1"/>
</dbReference>
<dbReference type="Gene3D" id="3.40.190.290">
    <property type="match status" value="1"/>
</dbReference>
<evidence type="ECO:0000256" key="4">
    <source>
        <dbReference type="ARBA" id="ARBA00023163"/>
    </source>
</evidence>
<dbReference type="InterPro" id="IPR036390">
    <property type="entry name" value="WH_DNA-bd_sf"/>
</dbReference>
<dbReference type="InterPro" id="IPR005119">
    <property type="entry name" value="LysR_subst-bd"/>
</dbReference>
<dbReference type="InterPro" id="IPR058163">
    <property type="entry name" value="LysR-type_TF_proteobact-type"/>
</dbReference>
<dbReference type="OrthoDB" id="9813056at2"/>